<feature type="domain" description="EamA" evidence="7">
    <location>
        <begin position="18"/>
        <end position="150"/>
    </location>
</feature>
<feature type="transmembrane region" description="Helical" evidence="6">
    <location>
        <begin position="52"/>
        <end position="71"/>
    </location>
</feature>
<feature type="transmembrane region" description="Helical" evidence="6">
    <location>
        <begin position="136"/>
        <end position="153"/>
    </location>
</feature>
<feature type="transmembrane region" description="Helical" evidence="6">
    <location>
        <begin position="249"/>
        <end position="268"/>
    </location>
</feature>
<reference evidence="8" key="1">
    <citation type="journal article" date="2014" name="Int. J. Syst. Evol. Microbiol.">
        <title>Complete genome sequence of Corynebacterium casei LMG S-19264T (=DSM 44701T), isolated from a smear-ripened cheese.</title>
        <authorList>
            <consortium name="US DOE Joint Genome Institute (JGI-PGF)"/>
            <person name="Walter F."/>
            <person name="Albersmeier A."/>
            <person name="Kalinowski J."/>
            <person name="Ruckert C."/>
        </authorList>
    </citation>
    <scope>NUCLEOTIDE SEQUENCE</scope>
    <source>
        <strain evidence="8">KCTC 42651</strain>
    </source>
</reference>
<feature type="transmembrane region" description="Helical" evidence="6">
    <location>
        <begin position="274"/>
        <end position="291"/>
    </location>
</feature>
<evidence type="ECO:0000259" key="7">
    <source>
        <dbReference type="Pfam" id="PF00892"/>
    </source>
</evidence>
<feature type="transmembrane region" description="Helical" evidence="6">
    <location>
        <begin position="219"/>
        <end position="237"/>
    </location>
</feature>
<feature type="transmembrane region" description="Helical" evidence="6">
    <location>
        <begin position="108"/>
        <end position="127"/>
    </location>
</feature>
<sequence length="303" mass="32042">MASSASSASSVPAATPARAILLMVAAMAVLTLNDSIAKWLTQRVPVGEVMAVRGALVVAFAVAWAAARGRLRDLRVHRWRPHLLRGALMASSTFLFVTSLSLMPIADAIAISFAGPIFGTVLGALVLRERVGWRRWTAVAVGFAGVLVMVRPTPETVRMVALVPLAAALIGAFRDVVTRRMGTGGESTLAILVLSTAVVAVAGLLTLPFGWVVPDWPEIGLFAVTAVLVGVAQGLMIESLRHGEVGLVGPFKYTSLVWAVLLGALVWGDLPGPWTWAGSAIVIASGLYIWRREASLARRPRQG</sequence>
<comment type="subcellular location">
    <subcellularLocation>
        <location evidence="1">Membrane</location>
        <topology evidence="1">Multi-pass membrane protein</topology>
    </subcellularLocation>
</comment>
<dbReference type="Gene3D" id="1.10.3730.20">
    <property type="match status" value="1"/>
</dbReference>
<feature type="transmembrane region" description="Helical" evidence="6">
    <location>
        <begin position="159"/>
        <end position="177"/>
    </location>
</feature>
<dbReference type="InterPro" id="IPR037185">
    <property type="entry name" value="EmrE-like"/>
</dbReference>
<gene>
    <name evidence="8" type="ORF">GCM10017083_19470</name>
</gene>
<name>A0A918XR11_9PROT</name>
<evidence type="ECO:0000256" key="4">
    <source>
        <dbReference type="ARBA" id="ARBA00022989"/>
    </source>
</evidence>
<comment type="caution">
    <text evidence="8">The sequence shown here is derived from an EMBL/GenBank/DDBJ whole genome shotgun (WGS) entry which is preliminary data.</text>
</comment>
<dbReference type="RefSeq" id="WP_189988839.1">
    <property type="nucleotide sequence ID" value="NZ_BMZS01000004.1"/>
</dbReference>
<feature type="transmembrane region" description="Helical" evidence="6">
    <location>
        <begin position="83"/>
        <end position="102"/>
    </location>
</feature>
<evidence type="ECO:0000256" key="3">
    <source>
        <dbReference type="ARBA" id="ARBA00022692"/>
    </source>
</evidence>
<organism evidence="8 9">
    <name type="scientific">Thalassobaculum fulvum</name>
    <dbReference type="NCBI Taxonomy" id="1633335"/>
    <lineage>
        <taxon>Bacteria</taxon>
        <taxon>Pseudomonadati</taxon>
        <taxon>Pseudomonadota</taxon>
        <taxon>Alphaproteobacteria</taxon>
        <taxon>Rhodospirillales</taxon>
        <taxon>Thalassobaculaceae</taxon>
        <taxon>Thalassobaculum</taxon>
    </lineage>
</organism>
<feature type="transmembrane region" description="Helical" evidence="6">
    <location>
        <begin position="189"/>
        <end position="213"/>
    </location>
</feature>
<proteinExistence type="inferred from homology"/>
<dbReference type="GO" id="GO:0016020">
    <property type="term" value="C:membrane"/>
    <property type="evidence" value="ECO:0007669"/>
    <property type="project" value="UniProtKB-SubCell"/>
</dbReference>
<keyword evidence="3 6" id="KW-0812">Transmembrane</keyword>
<dbReference type="PANTHER" id="PTHR22911">
    <property type="entry name" value="ACYL-MALONYL CONDENSING ENZYME-RELATED"/>
    <property type="match status" value="1"/>
</dbReference>
<evidence type="ECO:0000313" key="8">
    <source>
        <dbReference type="EMBL" id="GHD48411.1"/>
    </source>
</evidence>
<dbReference type="PANTHER" id="PTHR22911:SF6">
    <property type="entry name" value="SOLUTE CARRIER FAMILY 35 MEMBER G1"/>
    <property type="match status" value="1"/>
</dbReference>
<evidence type="ECO:0000256" key="6">
    <source>
        <dbReference type="SAM" id="Phobius"/>
    </source>
</evidence>
<keyword evidence="9" id="KW-1185">Reference proteome</keyword>
<reference evidence="8" key="2">
    <citation type="submission" date="2020-09" db="EMBL/GenBank/DDBJ databases">
        <authorList>
            <person name="Sun Q."/>
            <person name="Kim S."/>
        </authorList>
    </citation>
    <scope>NUCLEOTIDE SEQUENCE</scope>
    <source>
        <strain evidence="8">KCTC 42651</strain>
    </source>
</reference>
<dbReference type="AlphaFoldDB" id="A0A918XR11"/>
<evidence type="ECO:0000256" key="5">
    <source>
        <dbReference type="ARBA" id="ARBA00023136"/>
    </source>
</evidence>
<protein>
    <submittedName>
        <fullName evidence="8">Membrane protein</fullName>
    </submittedName>
</protein>
<dbReference type="SUPFAM" id="SSF103481">
    <property type="entry name" value="Multidrug resistance efflux transporter EmrE"/>
    <property type="match status" value="2"/>
</dbReference>
<dbReference type="Pfam" id="PF00892">
    <property type="entry name" value="EamA"/>
    <property type="match status" value="2"/>
</dbReference>
<evidence type="ECO:0000313" key="9">
    <source>
        <dbReference type="Proteomes" id="UP000630353"/>
    </source>
</evidence>
<dbReference type="Proteomes" id="UP000630353">
    <property type="component" value="Unassembled WGS sequence"/>
</dbReference>
<comment type="similarity">
    <text evidence="2">Belongs to the drug/metabolite transporter (DMT) superfamily. 10 TMS drug/metabolite exporter (DME) (TC 2.A.7.3) family.</text>
</comment>
<dbReference type="InterPro" id="IPR000620">
    <property type="entry name" value="EamA_dom"/>
</dbReference>
<evidence type="ECO:0000256" key="2">
    <source>
        <dbReference type="ARBA" id="ARBA00009853"/>
    </source>
</evidence>
<feature type="domain" description="EamA" evidence="7">
    <location>
        <begin position="162"/>
        <end position="287"/>
    </location>
</feature>
<dbReference type="EMBL" id="BMZS01000004">
    <property type="protein sequence ID" value="GHD48411.1"/>
    <property type="molecule type" value="Genomic_DNA"/>
</dbReference>
<evidence type="ECO:0000256" key="1">
    <source>
        <dbReference type="ARBA" id="ARBA00004141"/>
    </source>
</evidence>
<keyword evidence="5 6" id="KW-0472">Membrane</keyword>
<accession>A0A918XR11</accession>
<keyword evidence="4 6" id="KW-1133">Transmembrane helix</keyword>